<dbReference type="GO" id="GO:0004725">
    <property type="term" value="F:protein tyrosine phosphatase activity"/>
    <property type="evidence" value="ECO:0007669"/>
    <property type="project" value="UniProtKB-EC"/>
</dbReference>
<dbReference type="EMBL" id="MCFH01000031">
    <property type="protein sequence ID" value="ORX47270.1"/>
    <property type="molecule type" value="Genomic_DNA"/>
</dbReference>
<keyword evidence="4" id="KW-0904">Protein phosphatase</keyword>
<dbReference type="Proteomes" id="UP000193719">
    <property type="component" value="Unassembled WGS sequence"/>
</dbReference>
<keyword evidence="7" id="KW-1185">Reference proteome</keyword>
<dbReference type="STRING" id="1754191.A0A1Y1V4M7"/>
<proteinExistence type="inferred from homology"/>
<reference evidence="6 7" key="2">
    <citation type="submission" date="2016-08" db="EMBL/GenBank/DDBJ databases">
        <title>Pervasive Adenine N6-methylation of Active Genes in Fungi.</title>
        <authorList>
            <consortium name="DOE Joint Genome Institute"/>
            <person name="Mondo S.J."/>
            <person name="Dannebaum R.O."/>
            <person name="Kuo R.C."/>
            <person name="Labutti K."/>
            <person name="Haridas S."/>
            <person name="Kuo A."/>
            <person name="Salamov A."/>
            <person name="Ahrendt S.R."/>
            <person name="Lipzen A."/>
            <person name="Sullivan W."/>
            <person name="Andreopoulos W.B."/>
            <person name="Clum A."/>
            <person name="Lindquist E."/>
            <person name="Daum C."/>
            <person name="Ramamoorthy G.K."/>
            <person name="Gryganskyi A."/>
            <person name="Culley D."/>
            <person name="Magnuson J.K."/>
            <person name="James T.Y."/>
            <person name="O'Malley M.A."/>
            <person name="Stajich J.E."/>
            <person name="Spatafora J.W."/>
            <person name="Visel A."/>
            <person name="Grigoriev I.V."/>
        </authorList>
    </citation>
    <scope>NUCLEOTIDE SEQUENCE [LARGE SCALE GENOMIC DNA]</scope>
    <source>
        <strain evidence="7">finn</strain>
    </source>
</reference>
<reference evidence="6 7" key="1">
    <citation type="submission" date="2016-08" db="EMBL/GenBank/DDBJ databases">
        <title>Genomes of anaerobic fungi encode conserved fungal cellulosomes for biomass hydrolysis.</title>
        <authorList>
            <consortium name="DOE Joint Genome Institute"/>
            <person name="Haitjema C.H."/>
            <person name="Gilmore S.P."/>
            <person name="Henske J.K."/>
            <person name="Solomon K.V."/>
            <person name="De Groot R."/>
            <person name="Kuo A."/>
            <person name="Mondo S.J."/>
            <person name="Salamov A.A."/>
            <person name="Labutti K."/>
            <person name="Zhao Z."/>
            <person name="Chiniquy J."/>
            <person name="Barry K."/>
            <person name="Brewer H.M."/>
            <person name="Purvine S.O."/>
            <person name="Wright A.T."/>
            <person name="Boxma B."/>
            <person name="Van Alen T."/>
            <person name="Hackstein J.H."/>
            <person name="Baker S.E."/>
            <person name="Grigoriev I.V."/>
            <person name="O'Malley M.A."/>
        </authorList>
    </citation>
    <scope>NUCLEOTIDE SEQUENCE [LARGE SCALE GENOMIC DNA]</scope>
    <source>
        <strain evidence="7">finn</strain>
    </source>
</reference>
<feature type="compositionally biased region" description="Basic and acidic residues" evidence="5">
    <location>
        <begin position="60"/>
        <end position="74"/>
    </location>
</feature>
<accession>A0A1Y1V4M7</accession>
<protein>
    <recommendedName>
        <fullName evidence="2">protein-tyrosine-phosphatase</fullName>
        <ecNumber evidence="2">3.1.3.48</ecNumber>
    </recommendedName>
</protein>
<comment type="caution">
    <text evidence="6">The sequence shown here is derived from an EMBL/GenBank/DDBJ whole genome shotgun (WGS) entry which is preliminary data.</text>
</comment>
<evidence type="ECO:0000313" key="7">
    <source>
        <dbReference type="Proteomes" id="UP000193719"/>
    </source>
</evidence>
<dbReference type="OrthoDB" id="2017893at2759"/>
<evidence type="ECO:0000256" key="2">
    <source>
        <dbReference type="ARBA" id="ARBA00013064"/>
    </source>
</evidence>
<dbReference type="GO" id="GO:0008138">
    <property type="term" value="F:protein tyrosine/serine/threonine phosphatase activity"/>
    <property type="evidence" value="ECO:0007669"/>
    <property type="project" value="TreeGrafter"/>
</dbReference>
<dbReference type="EC" id="3.1.3.48" evidence="2"/>
<gene>
    <name evidence="6" type="ORF">BCR36DRAFT_94803</name>
</gene>
<dbReference type="AlphaFoldDB" id="A0A1Y1V4M7"/>
<evidence type="ECO:0000256" key="4">
    <source>
        <dbReference type="ARBA" id="ARBA00022912"/>
    </source>
</evidence>
<evidence type="ECO:0000256" key="5">
    <source>
        <dbReference type="SAM" id="MobiDB-lite"/>
    </source>
</evidence>
<dbReference type="GO" id="GO:0005634">
    <property type="term" value="C:nucleus"/>
    <property type="evidence" value="ECO:0007669"/>
    <property type="project" value="TreeGrafter"/>
</dbReference>
<keyword evidence="3" id="KW-0378">Hydrolase</keyword>
<sequence>MSYFMKKANAKYELVLSKLGRICPSIKVENENIVQQLNSLVKKKTSIKNEVKENTSNNKAESEQQQKTDNNENEKKLQLSCRKCRKVLVSGDDIFIHEPGSGQASFSWRKRDQNLNKIGNMNVCGVYFIERQDWMEGLEEENIVSGKINCPSCKSKLGSYNWSGMQCSCGKWYSPAFSIQKKSVDEARI</sequence>
<name>A0A1Y1V4M7_9FUNG</name>
<evidence type="ECO:0000256" key="3">
    <source>
        <dbReference type="ARBA" id="ARBA00022801"/>
    </source>
</evidence>
<feature type="region of interest" description="Disordered" evidence="5">
    <location>
        <begin position="48"/>
        <end position="74"/>
    </location>
</feature>
<dbReference type="PANTHER" id="PTHR45848">
    <property type="entry name" value="DUAL SPECIFICITY PROTEIN PHOSPHATASE 12 FAMILY MEMBER"/>
    <property type="match status" value="1"/>
</dbReference>
<evidence type="ECO:0000256" key="1">
    <source>
        <dbReference type="ARBA" id="ARBA00008601"/>
    </source>
</evidence>
<evidence type="ECO:0000313" key="6">
    <source>
        <dbReference type="EMBL" id="ORX47270.1"/>
    </source>
</evidence>
<comment type="similarity">
    <text evidence="1">Belongs to the protein-tyrosine phosphatase family. Non-receptor class dual specificity subfamily.</text>
</comment>
<dbReference type="PANTHER" id="PTHR45848:SF4">
    <property type="entry name" value="DUAL SPECIFICITY PROTEIN PHOSPHATASE 12"/>
    <property type="match status" value="1"/>
</dbReference>
<organism evidence="6 7">
    <name type="scientific">Piromyces finnis</name>
    <dbReference type="NCBI Taxonomy" id="1754191"/>
    <lineage>
        <taxon>Eukaryota</taxon>
        <taxon>Fungi</taxon>
        <taxon>Fungi incertae sedis</taxon>
        <taxon>Chytridiomycota</taxon>
        <taxon>Chytridiomycota incertae sedis</taxon>
        <taxon>Neocallimastigomycetes</taxon>
        <taxon>Neocallimastigales</taxon>
        <taxon>Neocallimastigaceae</taxon>
        <taxon>Piromyces</taxon>
    </lineage>
</organism>